<protein>
    <submittedName>
        <fullName evidence="6">LysR family transcriptional regulator</fullName>
    </submittedName>
</protein>
<keyword evidence="4" id="KW-0804">Transcription</keyword>
<dbReference type="Pfam" id="PF03466">
    <property type="entry name" value="LysR_substrate"/>
    <property type="match status" value="1"/>
</dbReference>
<evidence type="ECO:0000256" key="2">
    <source>
        <dbReference type="ARBA" id="ARBA00023015"/>
    </source>
</evidence>
<keyword evidence="2" id="KW-0805">Transcription regulation</keyword>
<dbReference type="SUPFAM" id="SSF46785">
    <property type="entry name" value="Winged helix' DNA-binding domain"/>
    <property type="match status" value="1"/>
</dbReference>
<dbReference type="Pfam" id="PF00126">
    <property type="entry name" value="HTH_1"/>
    <property type="match status" value="1"/>
</dbReference>
<reference evidence="6" key="1">
    <citation type="submission" date="2021-11" db="EMBL/GenBank/DDBJ databases">
        <title>Draft genome sequence of Alcaligenes endophyticus type strain CCUG 75668T.</title>
        <authorList>
            <person name="Salva-Serra F."/>
            <person name="Duran R.E."/>
            <person name="Seeger M."/>
            <person name="Moore E.R.B."/>
            <person name="Jaen-Luchoro D."/>
        </authorList>
    </citation>
    <scope>NUCLEOTIDE SEQUENCE</scope>
    <source>
        <strain evidence="6">CCUG 75668</strain>
    </source>
</reference>
<accession>A0ABT8EMQ8</accession>
<proteinExistence type="inferred from homology"/>
<dbReference type="CDD" id="cd05466">
    <property type="entry name" value="PBP2_LTTR_substrate"/>
    <property type="match status" value="1"/>
</dbReference>
<evidence type="ECO:0000313" key="6">
    <source>
        <dbReference type="EMBL" id="MDN4122579.1"/>
    </source>
</evidence>
<evidence type="ECO:0000256" key="1">
    <source>
        <dbReference type="ARBA" id="ARBA00009437"/>
    </source>
</evidence>
<dbReference type="InterPro" id="IPR000847">
    <property type="entry name" value="LysR_HTH_N"/>
</dbReference>
<organism evidence="6 7">
    <name type="scientific">Alcaligenes endophyticus</name>
    <dbReference type="NCBI Taxonomy" id="1929088"/>
    <lineage>
        <taxon>Bacteria</taxon>
        <taxon>Pseudomonadati</taxon>
        <taxon>Pseudomonadota</taxon>
        <taxon>Betaproteobacteria</taxon>
        <taxon>Burkholderiales</taxon>
        <taxon>Alcaligenaceae</taxon>
        <taxon>Alcaligenes</taxon>
    </lineage>
</organism>
<gene>
    <name evidence="6" type="ORF">LMS43_14895</name>
</gene>
<dbReference type="InterPro" id="IPR036388">
    <property type="entry name" value="WH-like_DNA-bd_sf"/>
</dbReference>
<dbReference type="EMBL" id="JAJHNU010000005">
    <property type="protein sequence ID" value="MDN4122579.1"/>
    <property type="molecule type" value="Genomic_DNA"/>
</dbReference>
<dbReference type="Proteomes" id="UP001168613">
    <property type="component" value="Unassembled WGS sequence"/>
</dbReference>
<dbReference type="Gene3D" id="3.40.190.10">
    <property type="entry name" value="Periplasmic binding protein-like II"/>
    <property type="match status" value="2"/>
</dbReference>
<comment type="similarity">
    <text evidence="1">Belongs to the LysR transcriptional regulatory family.</text>
</comment>
<dbReference type="PROSITE" id="PS50931">
    <property type="entry name" value="HTH_LYSR"/>
    <property type="match status" value="1"/>
</dbReference>
<feature type="domain" description="HTH lysR-type" evidence="5">
    <location>
        <begin position="13"/>
        <end position="70"/>
    </location>
</feature>
<keyword evidence="3" id="KW-0238">DNA-binding</keyword>
<name>A0ABT8EMQ8_9BURK</name>
<evidence type="ECO:0000259" key="5">
    <source>
        <dbReference type="PROSITE" id="PS50931"/>
    </source>
</evidence>
<dbReference type="RefSeq" id="WP_266123892.1">
    <property type="nucleotide sequence ID" value="NZ_JAJHNU010000005.1"/>
</dbReference>
<dbReference type="InterPro" id="IPR005119">
    <property type="entry name" value="LysR_subst-bd"/>
</dbReference>
<keyword evidence="7" id="KW-1185">Reference proteome</keyword>
<dbReference type="SUPFAM" id="SSF53850">
    <property type="entry name" value="Periplasmic binding protein-like II"/>
    <property type="match status" value="1"/>
</dbReference>
<sequence>MKTNRPLSQVTDFDLRLLRVFKAVAQVGSFAAAESILGISRSAISLHMKDLEKRLGIRLCQRGRAGFALTDEGRTVLQAIDTLLMAVGDFRNEINQLHQSLRGTLNIGIINNLVTEHRMHVTEALRALRAQSNQIHINISMSTPEDIELGLLDGRLHAGVIPFIQPLQGLKYLPLYEEPHHLYCSDQHPLFAQAQHINPAELRGVASVVPSYRLPAETFELLQQLEQAATATDREGIAFLILTGDYVGFLPSHLAQTWVEQDKMRALAPQHMHFALPLAVAVRQAGRQNLLIDAFLEALTAY</sequence>
<evidence type="ECO:0000313" key="7">
    <source>
        <dbReference type="Proteomes" id="UP001168613"/>
    </source>
</evidence>
<dbReference type="Gene3D" id="1.10.10.10">
    <property type="entry name" value="Winged helix-like DNA-binding domain superfamily/Winged helix DNA-binding domain"/>
    <property type="match status" value="1"/>
</dbReference>
<evidence type="ECO:0000256" key="3">
    <source>
        <dbReference type="ARBA" id="ARBA00023125"/>
    </source>
</evidence>
<dbReference type="PANTHER" id="PTHR30126:SF98">
    <property type="entry name" value="HTH-TYPE TRANSCRIPTIONAL ACTIVATOR BAUR"/>
    <property type="match status" value="1"/>
</dbReference>
<dbReference type="InterPro" id="IPR036390">
    <property type="entry name" value="WH_DNA-bd_sf"/>
</dbReference>
<evidence type="ECO:0000256" key="4">
    <source>
        <dbReference type="ARBA" id="ARBA00023163"/>
    </source>
</evidence>
<comment type="caution">
    <text evidence="6">The sequence shown here is derived from an EMBL/GenBank/DDBJ whole genome shotgun (WGS) entry which is preliminary data.</text>
</comment>
<dbReference type="PANTHER" id="PTHR30126">
    <property type="entry name" value="HTH-TYPE TRANSCRIPTIONAL REGULATOR"/>
    <property type="match status" value="1"/>
</dbReference>